<evidence type="ECO:0000313" key="5">
    <source>
        <dbReference type="Proteomes" id="UP001589692"/>
    </source>
</evidence>
<name>A0ABV6AN97_9HYPH</name>
<dbReference type="InterPro" id="IPR032876">
    <property type="entry name" value="J_dom"/>
</dbReference>
<dbReference type="RefSeq" id="WP_377264147.1">
    <property type="nucleotide sequence ID" value="NZ_JBHMAA010000024.1"/>
</dbReference>
<evidence type="ECO:0000259" key="1">
    <source>
        <dbReference type="Pfam" id="PF13547"/>
    </source>
</evidence>
<comment type="caution">
    <text evidence="4">The sequence shown here is derived from an EMBL/GenBank/DDBJ whole genome shotgun (WGS) entry which is preliminary data.</text>
</comment>
<dbReference type="Gene3D" id="3.20.20.80">
    <property type="entry name" value="Glycosidases"/>
    <property type="match status" value="1"/>
</dbReference>
<accession>A0ABV6AN97</accession>
<dbReference type="Pfam" id="PF13550">
    <property type="entry name" value="Phage-tail_3"/>
    <property type="match status" value="1"/>
</dbReference>
<keyword evidence="5" id="KW-1185">Reference proteome</keyword>
<dbReference type="InterPro" id="IPR025195">
    <property type="entry name" value="GTA_TIM_dom"/>
</dbReference>
<evidence type="ECO:0000259" key="2">
    <source>
        <dbReference type="Pfam" id="PF13550"/>
    </source>
</evidence>
<dbReference type="Pfam" id="PF13547">
    <property type="entry name" value="GTA_TIM"/>
    <property type="match status" value="1"/>
</dbReference>
<dbReference type="SUPFAM" id="SSF51445">
    <property type="entry name" value="(Trans)glycosidases"/>
    <property type="match status" value="1"/>
</dbReference>
<reference evidence="4 5" key="1">
    <citation type="submission" date="2024-09" db="EMBL/GenBank/DDBJ databases">
        <authorList>
            <person name="Sun Q."/>
            <person name="Mori K."/>
        </authorList>
    </citation>
    <scope>NUCLEOTIDE SEQUENCE [LARGE SCALE GENOMIC DNA]</scope>
    <source>
        <strain evidence="4 5">TBRC 4938</strain>
    </source>
</reference>
<dbReference type="GO" id="GO:0016787">
    <property type="term" value="F:hydrolase activity"/>
    <property type="evidence" value="ECO:0007669"/>
    <property type="project" value="UniProtKB-KW"/>
</dbReference>
<dbReference type="InterPro" id="IPR056490">
    <property type="entry name" value="Rcc01698_C"/>
</dbReference>
<organism evidence="4 5">
    <name type="scientific">Rhizobium puerariae</name>
    <dbReference type="NCBI Taxonomy" id="1585791"/>
    <lineage>
        <taxon>Bacteria</taxon>
        <taxon>Pseudomonadati</taxon>
        <taxon>Pseudomonadota</taxon>
        <taxon>Alphaproteobacteria</taxon>
        <taxon>Hyphomicrobiales</taxon>
        <taxon>Rhizobiaceae</taxon>
        <taxon>Rhizobium/Agrobacterium group</taxon>
        <taxon>Rhizobium</taxon>
    </lineage>
</organism>
<dbReference type="Pfam" id="PF23666">
    <property type="entry name" value="Rcc01698_C"/>
    <property type="match status" value="1"/>
</dbReference>
<evidence type="ECO:0000313" key="4">
    <source>
        <dbReference type="EMBL" id="MFB9951337.1"/>
    </source>
</evidence>
<keyword evidence="4" id="KW-0378">Hydrolase</keyword>
<dbReference type="EMBL" id="JBHMAA010000024">
    <property type="protein sequence ID" value="MFB9951337.1"/>
    <property type="molecule type" value="Genomic_DNA"/>
</dbReference>
<feature type="domain" description="Tip attachment protein J" evidence="2">
    <location>
        <begin position="758"/>
        <end position="921"/>
    </location>
</feature>
<gene>
    <name evidence="4" type="ORF">ACFFP0_21020</name>
</gene>
<evidence type="ECO:0000259" key="3">
    <source>
        <dbReference type="Pfam" id="PF23666"/>
    </source>
</evidence>
<protein>
    <submittedName>
        <fullName evidence="4">Glycoside hydrolase/phage tail family protein</fullName>
    </submittedName>
</protein>
<dbReference type="CDD" id="cd19607">
    <property type="entry name" value="GTA_TIM-barrel-like"/>
    <property type="match status" value="1"/>
</dbReference>
<dbReference type="InterPro" id="IPR017853">
    <property type="entry name" value="GH"/>
</dbReference>
<dbReference type="Proteomes" id="UP001589692">
    <property type="component" value="Unassembled WGS sequence"/>
</dbReference>
<feature type="domain" description="GTA TIM-barrel-like" evidence="1">
    <location>
        <begin position="408"/>
        <end position="698"/>
    </location>
</feature>
<proteinExistence type="predicted"/>
<feature type="domain" description="Rcc01698-like C-terminal" evidence="3">
    <location>
        <begin position="1012"/>
        <end position="1111"/>
    </location>
</feature>
<sequence>MATILFQAAGAALGGVFGPFGAIVGRAAGALAGGMVDRALINAGTTISGPRLATARIPGADEGTAVNRLYGTARIGGTLIWATRFEEEVTRERSGGKATGPRVETFRYFANLAVGLCEGPVAGVRRVWADGRELDLTALEMRVHRGDEDQLPDPLIEAKQGEGNAPAYRGLAYAVFERLPLDTFGNRIPLLQFEVLRPVGRLEQQIRAVTIIPGATEHGYATAPVTEKTAEGSARILNRNVLTAGTDWQASLDELQALCPNLGRVALVVSWFGTDLRAGHCRIVPGVEVAARREESVAWSVAGMSRAEAHPVSRNGGPAFGGTPGDASVLQAIADLKARGLKVYLYPFLMMDIPPGSGLPDPYGGAGQAAYPWRGRITCFPAPGREGSTDGTAAARMQVDAFANGAEGYRRMVLHYADLAAAAGGVDGFIIGSELRGLTQLRDETGAFPFVQALAGLAADVRAVVGAATRLTYAADWSEYFGHHPEDGSGDVFFHLDPLWASPDIDAVGIDNYMPLADWRDEDLSAENPDGFRLADDAGAMAGQIASGEGFDWYYASAADRRNRLRSPITDGSAGKPWVFRYKDLFGWWSNRHYDRAGGVEKTSPTAWTPGMKPVWFTELGCPAVDKGANQPNVFIDPKSAESAAPYFSGGGRSDSMQRRFLEAHHGWWQGADAPAGMVDSRHVFVWTWDARPAPAFPEDLSVWSDGGNWRTGHWLNGRLGGATLADTIAAILTEHGFGDFDVSDVGGDLTGYVQGEVTSARALLEPLLDVFQVDVAEDGGRLRFRSRLKASMAPREVSVVADSDGEPLWSEHRGHDSDFAAEAVLTSYDPRLDYEQASVRSRRARAESRRTLSHDLPAVLPGETALGAVETLLRTQRIGRRTVTFALSPADIAVEPGDAIRLSLPNGGGPDGIFVVERIEEGAARRIEARHYAALPSSNYAGELERRSGSGTVSDAFAPVVHFLDLPRFSAGDATGFARVAGFCRPWRRMALSSSAGTEGYRARTVLDRPAKVGVLAAPLAGGITGRFDHGSVVEVELFFGGLSSAAELAVLNGENRIAVKAGNGAWEIIGFANAEEVAPNRWRLANLLRGLAGTEDAMLAGAPGGAAVVVLDEAVVPVGLAAEERGLAMNWLIESLGQAGGRSGPHVFAGGTRAETPLAPVHIRGERQPAGDARFTWVRRGRIEADGWEGADIPLDEAGERYRVEFLDGPVVRRAVEVTEPAFLYPAADEIADFGSIQASLSLRIRQMGRGVPLGIPADAAIELAV</sequence>